<reference evidence="9 10" key="1">
    <citation type="submission" date="2020-06" db="EMBL/GenBank/DDBJ databases">
        <title>Rhizobium sp.nov. isolated from the tomato plant.</title>
        <authorList>
            <person name="Thin K.K."/>
            <person name="Zhang X."/>
            <person name="He S."/>
        </authorList>
    </citation>
    <scope>NUCLEOTIDE SEQUENCE [LARGE SCALE GENOMIC DNA]</scope>
    <source>
        <strain evidence="9 10">DBTS2</strain>
    </source>
</reference>
<dbReference type="Gene3D" id="2.60.120.10">
    <property type="entry name" value="Jelly Rolls"/>
    <property type="match status" value="1"/>
</dbReference>
<keyword evidence="7" id="KW-0813">Transport</keyword>
<feature type="transmembrane region" description="Helical" evidence="7">
    <location>
        <begin position="72"/>
        <end position="93"/>
    </location>
</feature>
<dbReference type="InterPro" id="IPR000595">
    <property type="entry name" value="cNMP-bd_dom"/>
</dbReference>
<feature type="transmembrane region" description="Helical" evidence="7">
    <location>
        <begin position="6"/>
        <end position="23"/>
    </location>
</feature>
<dbReference type="InterPro" id="IPR006685">
    <property type="entry name" value="MscS_channel_2nd"/>
</dbReference>
<keyword evidence="7" id="KW-0407">Ion channel</keyword>
<dbReference type="InterPro" id="IPR023408">
    <property type="entry name" value="MscS_beta-dom_sf"/>
</dbReference>
<keyword evidence="6 7" id="KW-0472">Membrane</keyword>
<dbReference type="SUPFAM" id="SSF50182">
    <property type="entry name" value="Sm-like ribonucleoproteins"/>
    <property type="match status" value="1"/>
</dbReference>
<feature type="transmembrane region" description="Helical" evidence="7">
    <location>
        <begin position="35"/>
        <end position="52"/>
    </location>
</feature>
<protein>
    <recommendedName>
        <fullName evidence="7">Small-conductance mechanosensitive channel</fullName>
    </recommendedName>
</protein>
<dbReference type="SUPFAM" id="SSF51206">
    <property type="entry name" value="cAMP-binding domain-like"/>
    <property type="match status" value="1"/>
</dbReference>
<keyword evidence="7" id="KW-0997">Cell inner membrane</keyword>
<organism evidence="9 10">
    <name type="scientific">Mycoplana rhizolycopersici</name>
    <dbReference type="NCBI Taxonomy" id="2746702"/>
    <lineage>
        <taxon>Bacteria</taxon>
        <taxon>Pseudomonadati</taxon>
        <taxon>Pseudomonadota</taxon>
        <taxon>Alphaproteobacteria</taxon>
        <taxon>Hyphomicrobiales</taxon>
        <taxon>Rhizobiaceae</taxon>
        <taxon>Mycoplana</taxon>
    </lineage>
</organism>
<dbReference type="PANTHER" id="PTHR30221:SF1">
    <property type="entry name" value="SMALL-CONDUCTANCE MECHANOSENSITIVE CHANNEL"/>
    <property type="match status" value="1"/>
</dbReference>
<evidence type="ECO:0000256" key="7">
    <source>
        <dbReference type="RuleBase" id="RU369025"/>
    </source>
</evidence>
<dbReference type="Gene3D" id="3.30.70.100">
    <property type="match status" value="1"/>
</dbReference>
<comment type="subcellular location">
    <subcellularLocation>
        <location evidence="7">Cell inner membrane</location>
        <topology evidence="7">Multi-pass membrane protein</topology>
    </subcellularLocation>
    <subcellularLocation>
        <location evidence="1">Cell membrane</location>
        <topology evidence="1">Multi-pass membrane protein</topology>
    </subcellularLocation>
</comment>
<sequence length="500" mass="54174">MGHDVPLLPLIISLLGFAGIVVWHLQGRSRPTARLIAQIAFFAAMTAVLGYVRASPFHYDPSGIDGASALLILAKVLWWIHLAWALIGFVRIYIVLDHRPRQARLIQDLIVATVYLGVSLSIMAFVFGVPIGTLMATSGVIAIIIGLALQNTLSDVFSGIALTLGRPYVIGDWISLSDGTEGRVMASNWRSTHLLTAAHNVVVLPNSVLAKLGLTNVSQPDENHQLALPVRVTPTRMPRTIVEVMRDVLASSNVIVKQPSPNVVLLGIDASAVTVELQFRVASPAQRGEARNEVIDLVYRHCKASGLELAMPPEAVVVSKDSVRLADRPAPEALGLVEAVSTFAVLSSDERTSLASMAMQRTFAAEAEIVRAGETLTRLMIVRSGIVAMMRDDQEIARLAPGDFFGEQGLLAGVAEMHTLQAVTRVVVYEIDKDAFAPLLIERPELAEDLAANLACRSRLAERPVTSINAGDGRASDLLKRIRLLIRLNRGYGESTRSRH</sequence>
<evidence type="ECO:0000256" key="2">
    <source>
        <dbReference type="ARBA" id="ARBA00008017"/>
    </source>
</evidence>
<dbReference type="InterPro" id="IPR016846">
    <property type="entry name" value="cNMP-bd_ion_channel"/>
</dbReference>
<dbReference type="SMART" id="SM00100">
    <property type="entry name" value="cNMP"/>
    <property type="match status" value="1"/>
</dbReference>
<keyword evidence="3" id="KW-1003">Cell membrane</keyword>
<dbReference type="PANTHER" id="PTHR30221">
    <property type="entry name" value="SMALL-CONDUCTANCE MECHANOSENSITIVE CHANNEL"/>
    <property type="match status" value="1"/>
</dbReference>
<dbReference type="InterPro" id="IPR014710">
    <property type="entry name" value="RmlC-like_jellyroll"/>
</dbReference>
<keyword evidence="7" id="KW-0406">Ion transport</keyword>
<comment type="caution">
    <text evidence="9">The sequence shown here is derived from an EMBL/GenBank/DDBJ whole genome shotgun (WGS) entry which is preliminary data.</text>
</comment>
<comment type="function">
    <text evidence="7">Mechanosensitive channel that participates in the regulation of osmotic pressure changes within the cell, opening in response to stretch forces in the membrane lipid bilayer, without the need for other proteins. Contributes to normal resistance to hypoosmotic shock. Forms an ion channel of 1.0 nanosiemens conductance with a slight preference for anions.</text>
</comment>
<evidence type="ECO:0000256" key="3">
    <source>
        <dbReference type="ARBA" id="ARBA00022475"/>
    </source>
</evidence>
<dbReference type="CDD" id="cd00038">
    <property type="entry name" value="CAP_ED"/>
    <property type="match status" value="1"/>
</dbReference>
<evidence type="ECO:0000259" key="8">
    <source>
        <dbReference type="PROSITE" id="PS50042"/>
    </source>
</evidence>
<dbReference type="InterPro" id="IPR045275">
    <property type="entry name" value="MscS_archaea/bacteria_type"/>
</dbReference>
<dbReference type="InterPro" id="IPR049278">
    <property type="entry name" value="MS_channel_C"/>
</dbReference>
<dbReference type="Pfam" id="PF00027">
    <property type="entry name" value="cNMP_binding"/>
    <property type="match status" value="1"/>
</dbReference>
<dbReference type="SUPFAM" id="SSF82689">
    <property type="entry name" value="Mechanosensitive channel protein MscS (YggB), C-terminal domain"/>
    <property type="match status" value="1"/>
</dbReference>
<feature type="domain" description="Cyclic nucleotide-binding" evidence="8">
    <location>
        <begin position="342"/>
        <end position="457"/>
    </location>
</feature>
<accession>A0ABX2QN35</accession>
<evidence type="ECO:0000256" key="4">
    <source>
        <dbReference type="ARBA" id="ARBA00022692"/>
    </source>
</evidence>
<dbReference type="PIRSF" id="PIRSF026673">
    <property type="entry name" value="UCP026673_ion_chan"/>
    <property type="match status" value="1"/>
</dbReference>
<dbReference type="Pfam" id="PF21082">
    <property type="entry name" value="MS_channel_3rd"/>
    <property type="match status" value="1"/>
</dbReference>
<dbReference type="InterPro" id="IPR018490">
    <property type="entry name" value="cNMP-bd_dom_sf"/>
</dbReference>
<dbReference type="Pfam" id="PF00924">
    <property type="entry name" value="MS_channel_2nd"/>
    <property type="match status" value="1"/>
</dbReference>
<dbReference type="Proteomes" id="UP000659172">
    <property type="component" value="Unassembled WGS sequence"/>
</dbReference>
<evidence type="ECO:0000313" key="10">
    <source>
        <dbReference type="Proteomes" id="UP000659172"/>
    </source>
</evidence>
<keyword evidence="5 7" id="KW-1133">Transmembrane helix</keyword>
<evidence type="ECO:0000256" key="6">
    <source>
        <dbReference type="ARBA" id="ARBA00023136"/>
    </source>
</evidence>
<comment type="similarity">
    <text evidence="2 7">Belongs to the MscS (TC 1.A.23) family.</text>
</comment>
<comment type="subunit">
    <text evidence="7">Homoheptamer.</text>
</comment>
<dbReference type="Gene3D" id="2.30.30.60">
    <property type="match status" value="1"/>
</dbReference>
<proteinExistence type="inferred from homology"/>
<keyword evidence="4 7" id="KW-0812">Transmembrane</keyword>
<dbReference type="EMBL" id="JABXYK010000023">
    <property type="protein sequence ID" value="NVP58294.1"/>
    <property type="molecule type" value="Genomic_DNA"/>
</dbReference>
<name>A0ABX2QN35_9HYPH</name>
<dbReference type="InterPro" id="IPR011066">
    <property type="entry name" value="MscS_channel_C_sf"/>
</dbReference>
<evidence type="ECO:0000256" key="1">
    <source>
        <dbReference type="ARBA" id="ARBA00004651"/>
    </source>
</evidence>
<gene>
    <name evidence="9" type="ORF">HV823_23955</name>
</gene>
<dbReference type="Gene3D" id="1.10.287.1260">
    <property type="match status" value="1"/>
</dbReference>
<dbReference type="InterPro" id="IPR010920">
    <property type="entry name" value="LSM_dom_sf"/>
</dbReference>
<dbReference type="RefSeq" id="WP_176952194.1">
    <property type="nucleotide sequence ID" value="NZ_JABXYK010000023.1"/>
</dbReference>
<keyword evidence="10" id="KW-1185">Reference proteome</keyword>
<evidence type="ECO:0000313" key="9">
    <source>
        <dbReference type="EMBL" id="NVP58294.1"/>
    </source>
</evidence>
<evidence type="ECO:0000256" key="5">
    <source>
        <dbReference type="ARBA" id="ARBA00022989"/>
    </source>
</evidence>
<dbReference type="PROSITE" id="PS50042">
    <property type="entry name" value="CNMP_BINDING_3"/>
    <property type="match status" value="1"/>
</dbReference>
<feature type="transmembrane region" description="Helical" evidence="7">
    <location>
        <begin position="105"/>
        <end position="125"/>
    </location>
</feature>